<comment type="cofactor">
    <cofactor evidence="1 4">
        <name>pyridoxal 5'-phosphate</name>
        <dbReference type="ChEBI" id="CHEBI:597326"/>
    </cofactor>
</comment>
<evidence type="ECO:0000256" key="2">
    <source>
        <dbReference type="ARBA" id="ARBA00022576"/>
    </source>
</evidence>
<dbReference type="EMBL" id="JALKFT010000006">
    <property type="protein sequence ID" value="MCK9875673.1"/>
    <property type="molecule type" value="Genomic_DNA"/>
</dbReference>
<feature type="compositionally biased region" description="Basic and acidic residues" evidence="5">
    <location>
        <begin position="511"/>
        <end position="527"/>
    </location>
</feature>
<evidence type="ECO:0000256" key="5">
    <source>
        <dbReference type="SAM" id="MobiDB-lite"/>
    </source>
</evidence>
<feature type="compositionally biased region" description="Basic and acidic residues" evidence="5">
    <location>
        <begin position="460"/>
        <end position="469"/>
    </location>
</feature>
<dbReference type="InterPro" id="IPR050881">
    <property type="entry name" value="LL-DAP_aminotransferase"/>
</dbReference>
<dbReference type="Gene3D" id="3.40.640.10">
    <property type="entry name" value="Type I PLP-dependent aspartate aminotransferase-like (Major domain)"/>
    <property type="match status" value="1"/>
</dbReference>
<feature type="compositionally biased region" description="Low complexity" evidence="5">
    <location>
        <begin position="366"/>
        <end position="410"/>
    </location>
</feature>
<accession>A0ABT0JXE6</accession>
<keyword evidence="3 4" id="KW-0808">Transferase</keyword>
<dbReference type="Proteomes" id="UP001201873">
    <property type="component" value="Unassembled WGS sequence"/>
</dbReference>
<dbReference type="InterPro" id="IPR019880">
    <property type="entry name" value="OxyQ"/>
</dbReference>
<dbReference type="Gene3D" id="3.90.1150.10">
    <property type="entry name" value="Aspartate Aminotransferase, domain 1"/>
    <property type="match status" value="1"/>
</dbReference>
<dbReference type="Pfam" id="PF00155">
    <property type="entry name" value="Aminotran_1_2"/>
    <property type="match status" value="1"/>
</dbReference>
<gene>
    <name evidence="7" type="primary">dapC</name>
    <name evidence="7" type="ORF">MXD59_07790</name>
</gene>
<comment type="similarity">
    <text evidence="4">Belongs to the class-I pyridoxal-phosphate-dependent aminotransferase family.</text>
</comment>
<dbReference type="PANTHER" id="PTHR42832:SF3">
    <property type="entry name" value="L-GLUTAMINE--4-(METHYLSULFANYL)-2-OXOBUTANOATE AMINOTRANSFERASE"/>
    <property type="match status" value="1"/>
</dbReference>
<dbReference type="RefSeq" id="WP_248824092.1">
    <property type="nucleotide sequence ID" value="NZ_JALKFT010000006.1"/>
</dbReference>
<sequence>MRLPDFPWDQIASFKEKASTHPYGLVDLSVGTPVDATPAVVQQALAGAADAPGYPQTGGTPDLREAAAGWLARRLGVLVDPGAVLPVLGTKELVAQLPGQLGLEPGDRVWVPTPAYPTYEVGALLARCEPVLGPADGVTLVWLNSPGNPTGRVLTVDEMRAVVGWARERGVIVASDECYIELGWESRPVSVLHPDVCGGSHEGLLAVHSLSKRSNLAGYRAGFVTGDPELVDGLLGVRKHAGFMLPTPVQAAMAAAYADDLHVADQRARYANRRAVLAAALSVAGFTIDHSEAGLYLWATRGEDAWATLDALAGVGVLVAPGTFYGEAGRNHVRVALTAPDSQVATVPERMAMIPPVAHPQPANPQPAQVAPASPAAVYGQQPARPAGRPAAPQGYPPEGYAPEGYGPEGYVREGYAPEGYPSGGYVPEGYAEPPNRYTEAQNRYPEPPGAFAPSANGYRDPREGHGGQREGYGGQHEGYSGQGEGYSGQREVYSGPRGGGYAPSRPEYGGGHDERSGYPPRPEPDTHTGGYPIHPGDQQGRPGAYTGRRVPPRTGPGGSAGYEGEADHRYDDEAQGRDGADGTDRPWNGEPDIR</sequence>
<evidence type="ECO:0000313" key="7">
    <source>
        <dbReference type="EMBL" id="MCK9875673.1"/>
    </source>
</evidence>
<feature type="compositionally biased region" description="Gly residues" evidence="5">
    <location>
        <begin position="470"/>
        <end position="487"/>
    </location>
</feature>
<evidence type="ECO:0000256" key="4">
    <source>
        <dbReference type="RuleBase" id="RU000481"/>
    </source>
</evidence>
<feature type="region of interest" description="Disordered" evidence="5">
    <location>
        <begin position="361"/>
        <end position="595"/>
    </location>
</feature>
<protein>
    <recommendedName>
        <fullName evidence="4">Aminotransferase</fullName>
        <ecNumber evidence="4">2.6.1.-</ecNumber>
    </recommendedName>
</protein>
<dbReference type="InterPro" id="IPR015424">
    <property type="entry name" value="PyrdxlP-dep_Trfase"/>
</dbReference>
<name>A0ABT0JXE6_9ACTN</name>
<dbReference type="CDD" id="cd00609">
    <property type="entry name" value="AAT_like"/>
    <property type="match status" value="1"/>
</dbReference>
<evidence type="ECO:0000313" key="8">
    <source>
        <dbReference type="Proteomes" id="UP001201873"/>
    </source>
</evidence>
<dbReference type="InterPro" id="IPR004839">
    <property type="entry name" value="Aminotransferase_I/II_large"/>
</dbReference>
<reference evidence="7 8" key="1">
    <citation type="submission" date="2022-04" db="EMBL/GenBank/DDBJ databases">
        <title>Genome diversity in the genus Frankia.</title>
        <authorList>
            <person name="Carlos-Shanley C."/>
            <person name="Hahn D."/>
        </authorList>
    </citation>
    <scope>NUCLEOTIDE SEQUENCE [LARGE SCALE GENOMIC DNA]</scope>
    <source>
        <strain evidence="7 8">Ag45/Mut15</strain>
    </source>
</reference>
<organism evidence="7 8">
    <name type="scientific">Frankia umida</name>
    <dbReference type="NCBI Taxonomy" id="573489"/>
    <lineage>
        <taxon>Bacteria</taxon>
        <taxon>Bacillati</taxon>
        <taxon>Actinomycetota</taxon>
        <taxon>Actinomycetes</taxon>
        <taxon>Frankiales</taxon>
        <taxon>Frankiaceae</taxon>
        <taxon>Frankia</taxon>
    </lineage>
</organism>
<dbReference type="InterPro" id="IPR015422">
    <property type="entry name" value="PyrdxlP-dep_Trfase_small"/>
</dbReference>
<keyword evidence="8" id="KW-1185">Reference proteome</keyword>
<evidence type="ECO:0000259" key="6">
    <source>
        <dbReference type="Pfam" id="PF00155"/>
    </source>
</evidence>
<dbReference type="PANTHER" id="PTHR42832">
    <property type="entry name" value="AMINO ACID AMINOTRANSFERASE"/>
    <property type="match status" value="1"/>
</dbReference>
<dbReference type="GO" id="GO:0009016">
    <property type="term" value="F:succinyldiaminopimelate transaminase activity"/>
    <property type="evidence" value="ECO:0007669"/>
    <property type="project" value="UniProtKB-EC"/>
</dbReference>
<dbReference type="InterPro" id="IPR015421">
    <property type="entry name" value="PyrdxlP-dep_Trfase_major"/>
</dbReference>
<dbReference type="PROSITE" id="PS00105">
    <property type="entry name" value="AA_TRANSFER_CLASS_1"/>
    <property type="match status" value="1"/>
</dbReference>
<proteinExistence type="inferred from homology"/>
<evidence type="ECO:0000256" key="1">
    <source>
        <dbReference type="ARBA" id="ARBA00001933"/>
    </source>
</evidence>
<feature type="compositionally biased region" description="Basic and acidic residues" evidence="5">
    <location>
        <begin position="566"/>
        <end position="585"/>
    </location>
</feature>
<keyword evidence="2 4" id="KW-0032">Aminotransferase</keyword>
<dbReference type="EC" id="2.6.1.-" evidence="4"/>
<dbReference type="NCBIfam" id="TIGR03539">
    <property type="entry name" value="DapC_actino"/>
    <property type="match status" value="1"/>
</dbReference>
<feature type="domain" description="Aminotransferase class I/classII large" evidence="6">
    <location>
        <begin position="25"/>
        <end position="344"/>
    </location>
</feature>
<evidence type="ECO:0000256" key="3">
    <source>
        <dbReference type="ARBA" id="ARBA00022679"/>
    </source>
</evidence>
<comment type="caution">
    <text evidence="7">The sequence shown here is derived from an EMBL/GenBank/DDBJ whole genome shotgun (WGS) entry which is preliminary data.</text>
</comment>
<dbReference type="InterPro" id="IPR004838">
    <property type="entry name" value="NHTrfase_class1_PyrdxlP-BS"/>
</dbReference>
<dbReference type="SUPFAM" id="SSF53383">
    <property type="entry name" value="PLP-dependent transferases"/>
    <property type="match status" value="1"/>
</dbReference>